<feature type="domain" description="AB hydrolase-1" evidence="1">
    <location>
        <begin position="59"/>
        <end position="139"/>
    </location>
</feature>
<evidence type="ECO:0000313" key="3">
    <source>
        <dbReference type="Proteomes" id="UP001147830"/>
    </source>
</evidence>
<dbReference type="InterPro" id="IPR029058">
    <property type="entry name" value="AB_hydrolase_fold"/>
</dbReference>
<reference evidence="2" key="1">
    <citation type="journal article" date="2022" name="Front. Microbiol.">
        <title>Genome-based taxonomic rearrangement of Oceanobacter-related bacteria including the description of Thalassolituus hydrocarbonoclasticus sp. nov. and Thalassolituus pacificus sp. nov. and emended description of the genus Thalassolituus.</title>
        <authorList>
            <person name="Dong C."/>
            <person name="Wei L."/>
            <person name="Wang J."/>
            <person name="Lai Q."/>
            <person name="Huang Z."/>
            <person name="Shao Z."/>
        </authorList>
    </citation>
    <scope>NUCLEOTIDE SEQUENCE</scope>
    <source>
        <strain evidence="2">59MF3M-4</strain>
    </source>
</reference>
<organism evidence="2 3">
    <name type="scientific">Thalassolituus pacificus</name>
    <dbReference type="NCBI Taxonomy" id="2975440"/>
    <lineage>
        <taxon>Bacteria</taxon>
        <taxon>Pseudomonadati</taxon>
        <taxon>Pseudomonadota</taxon>
        <taxon>Gammaproteobacteria</taxon>
        <taxon>Oceanospirillales</taxon>
        <taxon>Oceanospirillaceae</taxon>
        <taxon>Thalassolituus</taxon>
    </lineage>
</organism>
<dbReference type="SUPFAM" id="SSF53474">
    <property type="entry name" value="alpha/beta-Hydrolases"/>
    <property type="match status" value="1"/>
</dbReference>
<gene>
    <name evidence="2" type="ORF">NYR02_01385</name>
</gene>
<sequence>MAQEQKVSITGPAGMLDGRWQVAEQTQLGVLMCHPHPLFHGTMDNKVVTTVTRTAAGLGLPTLRFNFRGVGNSEGVHDKGVGEQDDVLAALSYARNELGWQKVILAGFSFGAGMACLSACRAPEGIAALVLLAPAVHHFDAPNQLPYEFETFIYMGDADEVVPFDEVSDWAERVVPTPHYQVFCEGSHFFHGRLTDLKASLQEDWTPLLKAVGLG</sequence>
<dbReference type="EMBL" id="JAOANI010000004">
    <property type="protein sequence ID" value="MCT7357673.1"/>
    <property type="molecule type" value="Genomic_DNA"/>
</dbReference>
<protein>
    <submittedName>
        <fullName evidence="2">Alpha/beta fold hydrolase</fullName>
    </submittedName>
</protein>
<dbReference type="PANTHER" id="PTHR42103">
    <property type="entry name" value="ALPHA/BETA-HYDROLASES SUPERFAMILY PROTEIN"/>
    <property type="match status" value="1"/>
</dbReference>
<dbReference type="PANTHER" id="PTHR42103:SF2">
    <property type="entry name" value="AB HYDROLASE-1 DOMAIN-CONTAINING PROTEIN"/>
    <property type="match status" value="1"/>
</dbReference>
<dbReference type="GO" id="GO:0016787">
    <property type="term" value="F:hydrolase activity"/>
    <property type="evidence" value="ECO:0007669"/>
    <property type="project" value="UniProtKB-KW"/>
</dbReference>
<reference evidence="2" key="2">
    <citation type="submission" date="2022-08" db="EMBL/GenBank/DDBJ databases">
        <authorList>
            <person name="Dong C."/>
        </authorList>
    </citation>
    <scope>NUCLEOTIDE SEQUENCE</scope>
    <source>
        <strain evidence="2">59MF3M-4</strain>
    </source>
</reference>
<keyword evidence="2" id="KW-0378">Hydrolase</keyword>
<comment type="caution">
    <text evidence="2">The sequence shown here is derived from an EMBL/GenBank/DDBJ whole genome shotgun (WGS) entry which is preliminary data.</text>
</comment>
<proteinExistence type="predicted"/>
<dbReference type="Proteomes" id="UP001147830">
    <property type="component" value="Unassembled WGS sequence"/>
</dbReference>
<evidence type="ECO:0000259" key="1">
    <source>
        <dbReference type="Pfam" id="PF00561"/>
    </source>
</evidence>
<dbReference type="InterPro" id="IPR000073">
    <property type="entry name" value="AB_hydrolase_1"/>
</dbReference>
<name>A0A9X2WC09_9GAMM</name>
<accession>A0A9X2WC09</accession>
<dbReference type="RefSeq" id="WP_260974608.1">
    <property type="nucleotide sequence ID" value="NZ_JAOANI010000004.1"/>
</dbReference>
<dbReference type="Pfam" id="PF00561">
    <property type="entry name" value="Abhydrolase_1"/>
    <property type="match status" value="1"/>
</dbReference>
<dbReference type="AlphaFoldDB" id="A0A9X2WC09"/>
<evidence type="ECO:0000313" key="2">
    <source>
        <dbReference type="EMBL" id="MCT7357673.1"/>
    </source>
</evidence>
<dbReference type="Gene3D" id="3.40.50.1820">
    <property type="entry name" value="alpha/beta hydrolase"/>
    <property type="match status" value="1"/>
</dbReference>
<keyword evidence="3" id="KW-1185">Reference proteome</keyword>